<dbReference type="Proteomes" id="UP000070257">
    <property type="component" value="Unassembled WGS sequence"/>
</dbReference>
<keyword evidence="2" id="KW-1185">Reference proteome</keyword>
<reference evidence="1 2" key="1">
    <citation type="journal article" date="2016" name="Sci. Rep.">
        <title>Metabolic traits of an uncultured archaeal lineage -MSBL1- from brine pools of the Red Sea.</title>
        <authorList>
            <person name="Mwirichia R."/>
            <person name="Alam I."/>
            <person name="Rashid M."/>
            <person name="Vinu M."/>
            <person name="Ba-Alawi W."/>
            <person name="Anthony Kamau A."/>
            <person name="Kamanda Ngugi D."/>
            <person name="Goker M."/>
            <person name="Klenk H.P."/>
            <person name="Bajic V."/>
            <person name="Stingl U."/>
        </authorList>
    </citation>
    <scope>NUCLEOTIDE SEQUENCE [LARGE SCALE GENOMIC DNA]</scope>
    <source>
        <strain evidence="1">SCGC-AAA259J03</strain>
    </source>
</reference>
<sequence>MRIKWSKTYGGVANSVVQINDGGYMLVGSTYSYGAGQADLWLVKTNPQGDEEWSKTYGGENLDVASSVDQTNDSGYAMVGYTESYGARGYFNFPEKSPLATKLAKDIKG</sequence>
<evidence type="ECO:0000313" key="1">
    <source>
        <dbReference type="EMBL" id="KXA96508.1"/>
    </source>
</evidence>
<dbReference type="EMBL" id="LHXT01000099">
    <property type="protein sequence ID" value="KXA96508.1"/>
    <property type="molecule type" value="Genomic_DNA"/>
</dbReference>
<proteinExistence type="predicted"/>
<protein>
    <recommendedName>
        <fullName evidence="3">Bulb-type lectin domain-containing protein</fullName>
    </recommendedName>
</protein>
<evidence type="ECO:0008006" key="3">
    <source>
        <dbReference type="Google" id="ProtNLM"/>
    </source>
</evidence>
<comment type="caution">
    <text evidence="1">The sequence shown here is derived from an EMBL/GenBank/DDBJ whole genome shotgun (WGS) entry which is preliminary data.</text>
</comment>
<dbReference type="AlphaFoldDB" id="A0A656YUU0"/>
<evidence type="ECO:0000313" key="2">
    <source>
        <dbReference type="Proteomes" id="UP000070257"/>
    </source>
</evidence>
<accession>A0A656YUU0</accession>
<organism evidence="1 2">
    <name type="scientific">candidate division MSBL1 archaeon SCGC-AAA259J03</name>
    <dbReference type="NCBI Taxonomy" id="1698269"/>
    <lineage>
        <taxon>Archaea</taxon>
        <taxon>Methanobacteriati</taxon>
        <taxon>Methanobacteriota</taxon>
        <taxon>candidate division MSBL1</taxon>
    </lineage>
</organism>
<dbReference type="PANTHER" id="PTHR42754">
    <property type="entry name" value="ENDOGLUCANASE"/>
    <property type="match status" value="1"/>
</dbReference>
<dbReference type="PANTHER" id="PTHR42754:SF1">
    <property type="entry name" value="LIPOPROTEIN"/>
    <property type="match status" value="1"/>
</dbReference>
<gene>
    <name evidence="1" type="ORF">AKJ39_04515</name>
</gene>
<name>A0A656YUU0_9EURY</name>